<dbReference type="SUPFAM" id="SSF49503">
    <property type="entry name" value="Cupredoxins"/>
    <property type="match status" value="1"/>
</dbReference>
<comment type="similarity">
    <text evidence="2">Belongs to the bacterial PQQ dehydrogenase family.</text>
</comment>
<dbReference type="InterPro" id="IPR008972">
    <property type="entry name" value="Cupredoxin"/>
</dbReference>
<evidence type="ECO:0000259" key="5">
    <source>
        <dbReference type="Pfam" id="PF01011"/>
    </source>
</evidence>
<dbReference type="InterPro" id="IPR002372">
    <property type="entry name" value="PQQ_rpt_dom"/>
</dbReference>
<dbReference type="PANTHER" id="PTHR32303:SF10">
    <property type="entry name" value="OUTER MEMBRANE PROTEIN ASSEMBLY FACTOR BAMB"/>
    <property type="match status" value="1"/>
</dbReference>
<evidence type="ECO:0000256" key="2">
    <source>
        <dbReference type="ARBA" id="ARBA00008156"/>
    </source>
</evidence>
<evidence type="ECO:0000256" key="4">
    <source>
        <dbReference type="SAM" id="SignalP"/>
    </source>
</evidence>
<sequence>MAHIDRRQVLKGAAATAVAAAVGPAVAPPPAAAGRRPTAADLAHFDTPGDRDFPKVGGNLGNQNYTSLHRVDHGNVRRLRGAWVNRIEGGLTSGSSQSTAVAVDGVLYIESALGNVIAVDGVTGATKWRYDQTRGALTRRGVAVGAGYVFTKSNENYVIALDQETGQVAWERQVEGFGNIEKVAVVYHDGMLFCGTNDGPRGAAIALDARDGEVLWHFWGTPGPGELGHETWEGDSWTEGGATPWIHPAVDPELGLTYWTFGNARGFNSSQDGSARGGQNLFANSLVALDLRTGAYRWHFQSIHHDIWDMDNVMSPVLADVKIRGRRRKVVVYGSKSGMFFILDRTDGTAPLGIVERPVPQEPRQKTWPTQPYPVQGGWTENRVVDQPLGTSVPGDPNRAVPNYVQGALYDPHWDTPILSIPGHGGGGDWSHLSFSHRTGLVYTGYGYVAAAHSLTESSNGLRPPGEYQTGGIVAVDVSTNHVRWKRRMPYSLAHGNGILTTASDLMFIGQPDGNLLAMDARNGRELWRFQTGAAISSSPIMYRVGNKEYLAVYAGGTSIPYGNSAPRGDFLWAFEVGGDVGPAPTPVPPVIRRPVSGGPVEGAAVANTVVIGRTYNAATGQVGATESFGVNGMAPTHLRVPVGTTVTFTNHAGNAGVRGVTQFFEGLFDVRLAPGESFTYRFARAGEYFFNDPGSPRSTGKIEVY</sequence>
<dbReference type="PANTHER" id="PTHR32303">
    <property type="entry name" value="QUINOPROTEIN ALCOHOL DEHYDROGENASE (CYTOCHROME C)"/>
    <property type="match status" value="1"/>
</dbReference>
<proteinExistence type="inferred from homology"/>
<keyword evidence="7" id="KW-1185">Reference proteome</keyword>
<dbReference type="InterPro" id="IPR018391">
    <property type="entry name" value="PQQ_b-propeller_rpt"/>
</dbReference>
<dbReference type="RefSeq" id="WP_204082641.1">
    <property type="nucleotide sequence ID" value="NZ_BOND01000004.1"/>
</dbReference>
<organism evidence="6 7">
    <name type="scientific">Asanoa ishikariensis</name>
    <dbReference type="NCBI Taxonomy" id="137265"/>
    <lineage>
        <taxon>Bacteria</taxon>
        <taxon>Bacillati</taxon>
        <taxon>Actinomycetota</taxon>
        <taxon>Actinomycetes</taxon>
        <taxon>Micromonosporales</taxon>
        <taxon>Micromonosporaceae</taxon>
        <taxon>Asanoa</taxon>
    </lineage>
</organism>
<dbReference type="Proteomes" id="UP000199632">
    <property type="component" value="Unassembled WGS sequence"/>
</dbReference>
<dbReference type="STRING" id="137265.SAMN05421684_5153"/>
<comment type="cofactor">
    <cofactor evidence="1">
        <name>pyrroloquinoline quinone</name>
        <dbReference type="ChEBI" id="CHEBI:58442"/>
    </cofactor>
</comment>
<evidence type="ECO:0000256" key="3">
    <source>
        <dbReference type="ARBA" id="ARBA00023002"/>
    </source>
</evidence>
<dbReference type="Pfam" id="PF01011">
    <property type="entry name" value="PQQ"/>
    <property type="match status" value="3"/>
</dbReference>
<dbReference type="Gene3D" id="2.140.10.10">
    <property type="entry name" value="Quinoprotein alcohol dehydrogenase-like superfamily"/>
    <property type="match status" value="1"/>
</dbReference>
<keyword evidence="4" id="KW-0732">Signal</keyword>
<dbReference type="GO" id="GO:0016491">
    <property type="term" value="F:oxidoreductase activity"/>
    <property type="evidence" value="ECO:0007669"/>
    <property type="project" value="UniProtKB-KW"/>
</dbReference>
<dbReference type="Pfam" id="PF10518">
    <property type="entry name" value="TAT_signal"/>
    <property type="match status" value="1"/>
</dbReference>
<dbReference type="Gene3D" id="2.60.40.420">
    <property type="entry name" value="Cupredoxins - blue copper proteins"/>
    <property type="match status" value="1"/>
</dbReference>
<feature type="domain" description="Pyrrolo-quinoline quinone repeat" evidence="5">
    <location>
        <begin position="54"/>
        <end position="181"/>
    </location>
</feature>
<evidence type="ECO:0000313" key="7">
    <source>
        <dbReference type="Proteomes" id="UP000199632"/>
    </source>
</evidence>
<dbReference type="InterPro" id="IPR019546">
    <property type="entry name" value="TAT_signal_bac_arc"/>
</dbReference>
<dbReference type="SUPFAM" id="SSF50998">
    <property type="entry name" value="Quinoprotein alcohol dehydrogenase-like"/>
    <property type="match status" value="1"/>
</dbReference>
<evidence type="ECO:0000256" key="1">
    <source>
        <dbReference type="ARBA" id="ARBA00001931"/>
    </source>
</evidence>
<protein>
    <submittedName>
        <fullName evidence="6">Alcohol dehydrogenase (Cytochrome c)/quinoprotein glucose dehydrogenase</fullName>
    </submittedName>
</protein>
<dbReference type="InterPro" id="IPR011047">
    <property type="entry name" value="Quinoprotein_ADH-like_sf"/>
</dbReference>
<dbReference type="EMBL" id="FNQB01000003">
    <property type="protein sequence ID" value="SDZ44848.1"/>
    <property type="molecule type" value="Genomic_DNA"/>
</dbReference>
<dbReference type="InterPro" id="IPR006311">
    <property type="entry name" value="TAT_signal"/>
</dbReference>
<accession>A0A1H3T4M8</accession>
<gene>
    <name evidence="6" type="ORF">SAMN05421684_5153</name>
</gene>
<keyword evidence="3" id="KW-0560">Oxidoreductase</keyword>
<feature type="domain" description="Pyrrolo-quinoline quinone repeat" evidence="5">
    <location>
        <begin position="492"/>
        <end position="550"/>
    </location>
</feature>
<dbReference type="PROSITE" id="PS51318">
    <property type="entry name" value="TAT"/>
    <property type="match status" value="1"/>
</dbReference>
<reference evidence="7" key="1">
    <citation type="submission" date="2016-10" db="EMBL/GenBank/DDBJ databases">
        <authorList>
            <person name="Varghese N."/>
            <person name="Submissions S."/>
        </authorList>
    </citation>
    <scope>NUCLEOTIDE SEQUENCE [LARGE SCALE GENOMIC DNA]</scope>
    <source>
        <strain evidence="7">DSM 44718</strain>
    </source>
</reference>
<evidence type="ECO:0000313" key="6">
    <source>
        <dbReference type="EMBL" id="SDZ44848.1"/>
    </source>
</evidence>
<feature type="domain" description="Pyrrolo-quinoline quinone repeat" evidence="5">
    <location>
        <begin position="196"/>
        <end position="458"/>
    </location>
</feature>
<dbReference type="SMART" id="SM00564">
    <property type="entry name" value="PQQ"/>
    <property type="match status" value="6"/>
</dbReference>
<dbReference type="NCBIfam" id="TIGR01409">
    <property type="entry name" value="TAT_signal_seq"/>
    <property type="match status" value="1"/>
</dbReference>
<feature type="signal peptide" evidence="4">
    <location>
        <begin position="1"/>
        <end position="27"/>
    </location>
</feature>
<name>A0A1H3T4M8_9ACTN</name>
<feature type="chain" id="PRO_5039101402" evidence="4">
    <location>
        <begin position="28"/>
        <end position="706"/>
    </location>
</feature>
<dbReference type="AlphaFoldDB" id="A0A1H3T4M8"/>